<accession>A0A085M8F1</accession>
<reference evidence="1 2" key="1">
    <citation type="journal article" date="2014" name="Nat. Genet.">
        <title>Genome and transcriptome of the porcine whipworm Trichuris suis.</title>
        <authorList>
            <person name="Jex A.R."/>
            <person name="Nejsum P."/>
            <person name="Schwarz E.M."/>
            <person name="Hu L."/>
            <person name="Young N.D."/>
            <person name="Hall R.S."/>
            <person name="Korhonen P.K."/>
            <person name="Liao S."/>
            <person name="Thamsborg S."/>
            <person name="Xia J."/>
            <person name="Xu P."/>
            <person name="Wang S."/>
            <person name="Scheerlinck J.P."/>
            <person name="Hofmann A."/>
            <person name="Sternberg P.W."/>
            <person name="Wang J."/>
            <person name="Gasser R.B."/>
        </authorList>
    </citation>
    <scope>NUCLEOTIDE SEQUENCE [LARGE SCALE GENOMIC DNA]</scope>
    <source>
        <strain evidence="1">DCEP-RM93M</strain>
    </source>
</reference>
<keyword evidence="2" id="KW-1185">Reference proteome</keyword>
<gene>
    <name evidence="1" type="ORF">M513_05603</name>
</gene>
<organism evidence="1 2">
    <name type="scientific">Trichuris suis</name>
    <name type="common">pig whipworm</name>
    <dbReference type="NCBI Taxonomy" id="68888"/>
    <lineage>
        <taxon>Eukaryota</taxon>
        <taxon>Metazoa</taxon>
        <taxon>Ecdysozoa</taxon>
        <taxon>Nematoda</taxon>
        <taxon>Enoplea</taxon>
        <taxon>Dorylaimia</taxon>
        <taxon>Trichinellida</taxon>
        <taxon>Trichuridae</taxon>
        <taxon>Trichuris</taxon>
    </lineage>
</organism>
<name>A0A085M8F1_9BILA</name>
<dbReference type="Proteomes" id="UP000030764">
    <property type="component" value="Unassembled WGS sequence"/>
</dbReference>
<evidence type="ECO:0000313" key="1">
    <source>
        <dbReference type="EMBL" id="KFD53497.1"/>
    </source>
</evidence>
<evidence type="ECO:0000313" key="2">
    <source>
        <dbReference type="Proteomes" id="UP000030764"/>
    </source>
</evidence>
<sequence>MKTRETTATDPEESIVKASVDLAVAEHAARCPGRFHPTVIFRGSHFKLRKPAGIVNGGQNPGFGNGGRGGIVGNGSHRPQDTLSPLGWNLDILLKMLYISLIRSSVPFLHFSTGQEAGSGVQLRPIVTSPTVDRRPSSVRLRAVVLLLT</sequence>
<proteinExistence type="predicted"/>
<protein>
    <submittedName>
        <fullName evidence="1">Uncharacterized protein</fullName>
    </submittedName>
</protein>
<dbReference type="EMBL" id="KL363216">
    <property type="protein sequence ID" value="KFD53497.1"/>
    <property type="molecule type" value="Genomic_DNA"/>
</dbReference>
<dbReference type="AlphaFoldDB" id="A0A085M8F1"/>